<accession>A0A6S6TF32</accession>
<evidence type="ECO:0000313" key="1">
    <source>
        <dbReference type="EMBL" id="CAA6813674.1"/>
    </source>
</evidence>
<organism evidence="1">
    <name type="scientific">uncultured Sulfurovum sp</name>
    <dbReference type="NCBI Taxonomy" id="269237"/>
    <lineage>
        <taxon>Bacteria</taxon>
        <taxon>Pseudomonadati</taxon>
        <taxon>Campylobacterota</taxon>
        <taxon>Epsilonproteobacteria</taxon>
        <taxon>Campylobacterales</taxon>
        <taxon>Sulfurovaceae</taxon>
        <taxon>Sulfurovum</taxon>
        <taxon>environmental samples</taxon>
    </lineage>
</organism>
<dbReference type="AlphaFoldDB" id="A0A6S6TF32"/>
<reference evidence="1" key="1">
    <citation type="submission" date="2020-01" db="EMBL/GenBank/DDBJ databases">
        <authorList>
            <person name="Meier V. D."/>
            <person name="Meier V D."/>
        </authorList>
    </citation>
    <scope>NUCLEOTIDE SEQUENCE</scope>
    <source>
        <strain evidence="1">HLG_WM_MAG_01</strain>
    </source>
</reference>
<proteinExistence type="predicted"/>
<sequence>MQEITIKINPSVYEHIMFFLQSLPKNLIDIETQNKTPISKEPSTKAFGLLKGRIKDPVAWQREIREESDRDIYESFKK</sequence>
<name>A0A6S6TF32_9BACT</name>
<dbReference type="EMBL" id="CACVAS010000059">
    <property type="protein sequence ID" value="CAA6813674.1"/>
    <property type="molecule type" value="Genomic_DNA"/>
</dbReference>
<gene>
    <name evidence="1" type="ORF">HELGO_WM90740</name>
</gene>
<protein>
    <submittedName>
        <fullName evidence="1">Uncharacterized protein</fullName>
    </submittedName>
</protein>